<dbReference type="Proteomes" id="UP001497392">
    <property type="component" value="Unassembled WGS sequence"/>
</dbReference>
<evidence type="ECO:0000256" key="2">
    <source>
        <dbReference type="SAM" id="Phobius"/>
    </source>
</evidence>
<sequence length="371" mass="39770">MTEEKQKIPSVEEVQNKAKATATQAQERVQGAGARAQERASEVVRQNKDRLESAFGVLSLALAALGSILLFVPDKVALLAFGPGVFKPSEQSATIIKQCVSEARHSKVPEAATKAYTWISAPDYPLPLAYEVDLRIIGSAILGASLVSYLLKRAAAEGTLNQRPYKRLVMALFAWAALSAGISLVYRDLWNLRALAVWLAFLAYTAVITGPVTLAQNPVSTLQETASEAKDVRSGRGHLFLILSVFFFVEGLGILAYPTLAQRGLSGPAIDMRDPVIGLLFSLVAASAHIIVPAAVFNLKSLSDQGNLSNLTSFVNNAVLFIVAATHVINLARSAVTGNAGPIAPVLMTAWTVAFITSLSHFPYTVEGRQW</sequence>
<dbReference type="EMBL" id="CAXHTA020000003">
    <property type="protein sequence ID" value="CAL5220327.1"/>
    <property type="molecule type" value="Genomic_DNA"/>
</dbReference>
<protein>
    <submittedName>
        <fullName evidence="3">G2318 protein</fullName>
    </submittedName>
</protein>
<proteinExistence type="predicted"/>
<evidence type="ECO:0000313" key="4">
    <source>
        <dbReference type="Proteomes" id="UP001497392"/>
    </source>
</evidence>
<reference evidence="3 4" key="1">
    <citation type="submission" date="2024-06" db="EMBL/GenBank/DDBJ databases">
        <authorList>
            <person name="Kraege A."/>
            <person name="Thomma B."/>
        </authorList>
    </citation>
    <scope>NUCLEOTIDE SEQUENCE [LARGE SCALE GENOMIC DNA]</scope>
</reference>
<accession>A0ABP1FQJ3</accession>
<feature type="transmembrane region" description="Helical" evidence="2">
    <location>
        <begin position="311"/>
        <end position="331"/>
    </location>
</feature>
<comment type="caution">
    <text evidence="3">The sequence shown here is derived from an EMBL/GenBank/DDBJ whole genome shotgun (WGS) entry which is preliminary data.</text>
</comment>
<keyword evidence="2" id="KW-0812">Transmembrane</keyword>
<feature type="transmembrane region" description="Helical" evidence="2">
    <location>
        <begin position="343"/>
        <end position="364"/>
    </location>
</feature>
<feature type="transmembrane region" description="Helical" evidence="2">
    <location>
        <begin position="168"/>
        <end position="186"/>
    </location>
</feature>
<keyword evidence="2" id="KW-0472">Membrane</keyword>
<feature type="transmembrane region" description="Helical" evidence="2">
    <location>
        <begin position="192"/>
        <end position="216"/>
    </location>
</feature>
<keyword evidence="2" id="KW-1133">Transmembrane helix</keyword>
<keyword evidence="4" id="KW-1185">Reference proteome</keyword>
<organism evidence="3 4">
    <name type="scientific">Coccomyxa viridis</name>
    <dbReference type="NCBI Taxonomy" id="1274662"/>
    <lineage>
        <taxon>Eukaryota</taxon>
        <taxon>Viridiplantae</taxon>
        <taxon>Chlorophyta</taxon>
        <taxon>core chlorophytes</taxon>
        <taxon>Trebouxiophyceae</taxon>
        <taxon>Trebouxiophyceae incertae sedis</taxon>
        <taxon>Coccomyxaceae</taxon>
        <taxon>Coccomyxa</taxon>
    </lineage>
</organism>
<feature type="transmembrane region" description="Helical" evidence="2">
    <location>
        <begin position="54"/>
        <end position="72"/>
    </location>
</feature>
<feature type="transmembrane region" description="Helical" evidence="2">
    <location>
        <begin position="237"/>
        <end position="257"/>
    </location>
</feature>
<gene>
    <name evidence="3" type="primary">g2318</name>
    <name evidence="3" type="ORF">VP750_LOCUS1986</name>
</gene>
<evidence type="ECO:0000313" key="3">
    <source>
        <dbReference type="EMBL" id="CAL5220327.1"/>
    </source>
</evidence>
<feature type="transmembrane region" description="Helical" evidence="2">
    <location>
        <begin position="136"/>
        <end position="156"/>
    </location>
</feature>
<name>A0ABP1FQJ3_9CHLO</name>
<evidence type="ECO:0000256" key="1">
    <source>
        <dbReference type="SAM" id="MobiDB-lite"/>
    </source>
</evidence>
<feature type="region of interest" description="Disordered" evidence="1">
    <location>
        <begin position="1"/>
        <end position="38"/>
    </location>
</feature>
<feature type="transmembrane region" description="Helical" evidence="2">
    <location>
        <begin position="277"/>
        <end position="299"/>
    </location>
</feature>
<feature type="compositionally biased region" description="Low complexity" evidence="1">
    <location>
        <begin position="17"/>
        <end position="26"/>
    </location>
</feature>